<keyword evidence="2" id="KW-1185">Reference proteome</keyword>
<evidence type="ECO:0000313" key="1">
    <source>
        <dbReference type="EMBL" id="CAI9533911.1"/>
    </source>
</evidence>
<name>A0ABN9AD48_9NEOB</name>
<proteinExistence type="predicted"/>
<dbReference type="Proteomes" id="UP001162483">
    <property type="component" value="Unassembled WGS sequence"/>
</dbReference>
<accession>A0ABN9AD48</accession>
<reference evidence="1" key="1">
    <citation type="submission" date="2023-05" db="EMBL/GenBank/DDBJ databases">
        <authorList>
            <person name="Stuckert A."/>
        </authorList>
    </citation>
    <scope>NUCLEOTIDE SEQUENCE</scope>
</reference>
<comment type="caution">
    <text evidence="1">The sequence shown here is derived from an EMBL/GenBank/DDBJ whole genome shotgun (WGS) entry which is preliminary data.</text>
</comment>
<evidence type="ECO:0000313" key="2">
    <source>
        <dbReference type="Proteomes" id="UP001162483"/>
    </source>
</evidence>
<organism evidence="1 2">
    <name type="scientific">Staurois parvus</name>
    <dbReference type="NCBI Taxonomy" id="386267"/>
    <lineage>
        <taxon>Eukaryota</taxon>
        <taxon>Metazoa</taxon>
        <taxon>Chordata</taxon>
        <taxon>Craniata</taxon>
        <taxon>Vertebrata</taxon>
        <taxon>Euteleostomi</taxon>
        <taxon>Amphibia</taxon>
        <taxon>Batrachia</taxon>
        <taxon>Anura</taxon>
        <taxon>Neobatrachia</taxon>
        <taxon>Ranoidea</taxon>
        <taxon>Ranidae</taxon>
        <taxon>Staurois</taxon>
    </lineage>
</organism>
<protein>
    <submittedName>
        <fullName evidence="1">Uncharacterized protein</fullName>
    </submittedName>
</protein>
<dbReference type="EMBL" id="CATNWA010000163">
    <property type="protein sequence ID" value="CAI9533911.1"/>
    <property type="molecule type" value="Genomic_DNA"/>
</dbReference>
<sequence>MKPTQHKPQSKAAPQRTLCPDLLEHERAVYILAVHPGDTPSEFDKQLFPVIKH</sequence>
<gene>
    <name evidence="1" type="ORF">SPARVUS_LOCUS501135</name>
</gene>